<dbReference type="SUPFAM" id="SSF55920">
    <property type="entry name" value="Creatinase/aminopeptidase"/>
    <property type="match status" value="1"/>
</dbReference>
<organism evidence="3 4">
    <name type="scientific">Leucobacter edaphi</name>
    <dbReference type="NCBI Taxonomy" id="2796472"/>
    <lineage>
        <taxon>Bacteria</taxon>
        <taxon>Bacillati</taxon>
        <taxon>Actinomycetota</taxon>
        <taxon>Actinomycetes</taxon>
        <taxon>Micrococcales</taxon>
        <taxon>Microbacteriaceae</taxon>
        <taxon>Leucobacter</taxon>
    </lineage>
</organism>
<dbReference type="PANTHER" id="PTHR46112">
    <property type="entry name" value="AMINOPEPTIDASE"/>
    <property type="match status" value="1"/>
</dbReference>
<evidence type="ECO:0000313" key="3">
    <source>
        <dbReference type="EMBL" id="MBK0421902.1"/>
    </source>
</evidence>
<dbReference type="InterPro" id="IPR029149">
    <property type="entry name" value="Creatin/AminoP/Spt16_N"/>
</dbReference>
<dbReference type="Pfam" id="PF00557">
    <property type="entry name" value="Peptidase_M24"/>
    <property type="match status" value="1"/>
</dbReference>
<dbReference type="Gene3D" id="3.40.350.10">
    <property type="entry name" value="Creatinase/prolidase N-terminal domain"/>
    <property type="match status" value="1"/>
</dbReference>
<gene>
    <name evidence="3" type="ORF">JD292_07420</name>
</gene>
<accession>A0A934QEL9</accession>
<feature type="domain" description="Peptidase M24" evidence="1">
    <location>
        <begin position="167"/>
        <end position="368"/>
    </location>
</feature>
<dbReference type="Proteomes" id="UP000618733">
    <property type="component" value="Unassembled WGS sequence"/>
</dbReference>
<protein>
    <submittedName>
        <fullName evidence="3">M24 family metallopeptidase</fullName>
    </submittedName>
</protein>
<dbReference type="InterPro" id="IPR036005">
    <property type="entry name" value="Creatinase/aminopeptidase-like"/>
</dbReference>
<dbReference type="CDD" id="cd01066">
    <property type="entry name" value="APP_MetAP"/>
    <property type="match status" value="1"/>
</dbReference>
<dbReference type="PANTHER" id="PTHR46112:SF2">
    <property type="entry name" value="XAA-PRO AMINOPEPTIDASE P-RELATED"/>
    <property type="match status" value="1"/>
</dbReference>
<name>A0A934QEL9_9MICO</name>
<dbReference type="Pfam" id="PF01321">
    <property type="entry name" value="Creatinase_N"/>
    <property type="match status" value="1"/>
</dbReference>
<keyword evidence="4" id="KW-1185">Reference proteome</keyword>
<comment type="caution">
    <text evidence="3">The sequence shown here is derived from an EMBL/GenBank/DDBJ whole genome shotgun (WGS) entry which is preliminary data.</text>
</comment>
<feature type="domain" description="Creatinase N-terminal" evidence="2">
    <location>
        <begin position="14"/>
        <end position="159"/>
    </location>
</feature>
<evidence type="ECO:0000313" key="4">
    <source>
        <dbReference type="Proteomes" id="UP000618733"/>
    </source>
</evidence>
<dbReference type="InterPro" id="IPR000994">
    <property type="entry name" value="Pept_M24"/>
</dbReference>
<dbReference type="InterPro" id="IPR050659">
    <property type="entry name" value="Peptidase_M24B"/>
</dbReference>
<dbReference type="EMBL" id="JAEHOI010000006">
    <property type="protein sequence ID" value="MBK0421902.1"/>
    <property type="molecule type" value="Genomic_DNA"/>
</dbReference>
<evidence type="ECO:0000259" key="2">
    <source>
        <dbReference type="Pfam" id="PF01321"/>
    </source>
</evidence>
<dbReference type="InterPro" id="IPR000587">
    <property type="entry name" value="Creatinase_N"/>
</dbReference>
<dbReference type="Gene3D" id="3.90.230.10">
    <property type="entry name" value="Creatinase/methionine aminopeptidase superfamily"/>
    <property type="match status" value="1"/>
</dbReference>
<sequence length="393" mass="42866">MSAGAVSPAELDARLERVRGRMRDAELTGLVVADPANIYYLSGYNAWSFYTPQILFVPLEGAPVLAMREMDALGAHRTAVRYAEDVLGYPERLVHRPDDHPMAWVAEQLRERGHATPGRVGFEGDAHFFAVRSFLALRDGIPEWDLVESRELVNWVRLVKSDWEIAQMRLAGRVASGAMRAAIDAIEEGRPLNELAAEVMAAQARGVEGADGDYPAIVPMFLYGDGADTPHLTWTAEKFAANSAASIELAGAHRRYHAPLARSVSLGAPSRDLDRLAGATVEGLNAALAELRPGNTPADVTAAWDAVLARYGLEKKSRLGYSIGIGYPPDWGERTVSIRRDDTTELQENMTFHVIAGMWMTGYGFEVSESIRVAPGGADVLTDAPRKLIVKES</sequence>
<dbReference type="RefSeq" id="WP_200132108.1">
    <property type="nucleotide sequence ID" value="NZ_JAEHOI010000006.1"/>
</dbReference>
<dbReference type="AlphaFoldDB" id="A0A934QEL9"/>
<dbReference type="SUPFAM" id="SSF53092">
    <property type="entry name" value="Creatinase/prolidase N-terminal domain"/>
    <property type="match status" value="1"/>
</dbReference>
<proteinExistence type="predicted"/>
<reference evidence="3" key="1">
    <citation type="submission" date="2020-12" db="EMBL/GenBank/DDBJ databases">
        <title>Leucobacter sp. CAS2, isolated from Chromium sludge.</title>
        <authorList>
            <person name="Xu Z."/>
        </authorList>
    </citation>
    <scope>NUCLEOTIDE SEQUENCE</scope>
    <source>
        <strain evidence="3">CSA2</strain>
    </source>
</reference>
<evidence type="ECO:0000259" key="1">
    <source>
        <dbReference type="Pfam" id="PF00557"/>
    </source>
</evidence>